<organism evidence="2">
    <name type="scientific">marine sediment metagenome</name>
    <dbReference type="NCBI Taxonomy" id="412755"/>
    <lineage>
        <taxon>unclassified sequences</taxon>
        <taxon>metagenomes</taxon>
        <taxon>ecological metagenomes</taxon>
    </lineage>
</organism>
<reference evidence="2" key="1">
    <citation type="journal article" date="2014" name="Front. Microbiol.">
        <title>High frequency of phylogenetically diverse reductive dehalogenase-homologous genes in deep subseafloor sedimentary metagenomes.</title>
        <authorList>
            <person name="Kawai M."/>
            <person name="Futagami T."/>
            <person name="Toyoda A."/>
            <person name="Takaki Y."/>
            <person name="Nishi S."/>
            <person name="Hori S."/>
            <person name="Arai W."/>
            <person name="Tsubouchi T."/>
            <person name="Morono Y."/>
            <person name="Uchiyama I."/>
            <person name="Ito T."/>
            <person name="Fujiyama A."/>
            <person name="Inagaki F."/>
            <person name="Takami H."/>
        </authorList>
    </citation>
    <scope>NUCLEOTIDE SEQUENCE</scope>
    <source>
        <strain evidence="2">Expedition CK06-06</strain>
    </source>
</reference>
<feature type="non-terminal residue" evidence="2">
    <location>
        <position position="1"/>
    </location>
</feature>
<comment type="caution">
    <text evidence="2">The sequence shown here is derived from an EMBL/GenBank/DDBJ whole genome shotgun (WGS) entry which is preliminary data.</text>
</comment>
<dbReference type="AlphaFoldDB" id="X0XTN5"/>
<evidence type="ECO:0000313" key="2">
    <source>
        <dbReference type="EMBL" id="GAG46620.1"/>
    </source>
</evidence>
<dbReference type="InterPro" id="IPR037207">
    <property type="entry name" value="Nuop51_4Fe4S-bd_sf"/>
</dbReference>
<dbReference type="Pfam" id="PF10589">
    <property type="entry name" value="NADH_4Fe-4S"/>
    <property type="match status" value="1"/>
</dbReference>
<dbReference type="Gene3D" id="1.20.1440.230">
    <property type="entry name" value="NADH-ubiquinone oxidoreductase 51kDa subunit, iron-sulphur binding domain"/>
    <property type="match status" value="1"/>
</dbReference>
<dbReference type="EMBL" id="BARS01059602">
    <property type="protein sequence ID" value="GAG46620.1"/>
    <property type="molecule type" value="Genomic_DNA"/>
</dbReference>
<protein>
    <recommendedName>
        <fullName evidence="1">NADH-ubiquinone oxidoreductase 51kDa subunit iron-sulphur binding domain-containing protein</fullName>
    </recommendedName>
</protein>
<evidence type="ECO:0000259" key="1">
    <source>
        <dbReference type="Pfam" id="PF10589"/>
    </source>
</evidence>
<feature type="non-terminal residue" evidence="2">
    <location>
        <position position="38"/>
    </location>
</feature>
<feature type="domain" description="NADH-ubiquinone oxidoreductase 51kDa subunit iron-sulphur binding" evidence="1">
    <location>
        <begin position="1"/>
        <end position="38"/>
    </location>
</feature>
<proteinExistence type="predicted"/>
<sequence length="38" mass="4205">DRIVEGRGEPGDIERLEELGRWIQETALCALGRSAPNP</sequence>
<name>X0XTN5_9ZZZZ</name>
<dbReference type="InterPro" id="IPR019575">
    <property type="entry name" value="Nuop51_4Fe4S-bd"/>
</dbReference>
<dbReference type="GO" id="GO:0051539">
    <property type="term" value="F:4 iron, 4 sulfur cluster binding"/>
    <property type="evidence" value="ECO:0007669"/>
    <property type="project" value="InterPro"/>
</dbReference>
<accession>X0XTN5</accession>
<dbReference type="SUPFAM" id="SSF140490">
    <property type="entry name" value="Nqo1C-terminal domain-like"/>
    <property type="match status" value="1"/>
</dbReference>
<gene>
    <name evidence="2" type="ORF">S01H1_86220</name>
</gene>